<dbReference type="GeneID" id="74940952"/>
<dbReference type="AlphaFoldDB" id="A0A9E7R3C4"/>
<comment type="caution">
    <text evidence="1">Lacks conserved residue(s) required for the propagation of feature annotation.</text>
</comment>
<dbReference type="EMBL" id="CP104003">
    <property type="protein sequence ID" value="UWM54867.1"/>
    <property type="molecule type" value="Genomic_DNA"/>
</dbReference>
<feature type="domain" description="HPt" evidence="2">
    <location>
        <begin position="1"/>
        <end position="48"/>
    </location>
</feature>
<gene>
    <name evidence="3" type="ORF">N0B31_00980</name>
</gene>
<dbReference type="InterPro" id="IPR008207">
    <property type="entry name" value="Sig_transdc_His_kin_Hpt_dom"/>
</dbReference>
<dbReference type="Proteomes" id="UP001057580">
    <property type="component" value="Chromosome"/>
</dbReference>
<dbReference type="PROSITE" id="PS50894">
    <property type="entry name" value="HPT"/>
    <property type="match status" value="1"/>
</dbReference>
<evidence type="ECO:0000313" key="3">
    <source>
        <dbReference type="EMBL" id="UWM54867.1"/>
    </source>
</evidence>
<keyword evidence="4" id="KW-1185">Reference proteome</keyword>
<name>A0A9E7R3C4_9EURY</name>
<organism evidence="3 4">
    <name type="scientific">Salinirubellus salinus</name>
    <dbReference type="NCBI Taxonomy" id="1364945"/>
    <lineage>
        <taxon>Archaea</taxon>
        <taxon>Methanobacteriati</taxon>
        <taxon>Methanobacteriota</taxon>
        <taxon>Stenosarchaea group</taxon>
        <taxon>Halobacteria</taxon>
        <taxon>Halobacteriales</taxon>
        <taxon>Natronomonadaceae</taxon>
        <taxon>Salinirubellus</taxon>
    </lineage>
</organism>
<accession>A0A9E7R3C4</accession>
<dbReference type="GO" id="GO:0000160">
    <property type="term" value="P:phosphorelay signal transduction system"/>
    <property type="evidence" value="ECO:0007669"/>
    <property type="project" value="InterPro"/>
</dbReference>
<reference evidence="3" key="1">
    <citation type="submission" date="2022-09" db="EMBL/GenBank/DDBJ databases">
        <title>Diverse halophilic archaea isolated from saline environments.</title>
        <authorList>
            <person name="Cui H.-L."/>
        </authorList>
    </citation>
    <scope>NUCLEOTIDE SEQUENCE</scope>
    <source>
        <strain evidence="3">ZS-35-S2</strain>
    </source>
</reference>
<dbReference type="KEGG" id="ssai:N0B31_00980"/>
<protein>
    <recommendedName>
        <fullName evidence="2">HPt domain-containing protein</fullName>
    </recommendedName>
</protein>
<proteinExistence type="predicted"/>
<sequence length="48" mass="5307">MDDSLAAFFDEYDDAVRDYEKGYADADATLERVTKAAEALREAADDDA</sequence>
<evidence type="ECO:0000313" key="4">
    <source>
        <dbReference type="Proteomes" id="UP001057580"/>
    </source>
</evidence>
<dbReference type="RefSeq" id="WP_260593868.1">
    <property type="nucleotide sequence ID" value="NZ_CP104003.1"/>
</dbReference>
<evidence type="ECO:0000256" key="1">
    <source>
        <dbReference type="PROSITE-ProRule" id="PRU00110"/>
    </source>
</evidence>
<evidence type="ECO:0000259" key="2">
    <source>
        <dbReference type="PROSITE" id="PS50894"/>
    </source>
</evidence>